<accession>A0A9P6MSB0</accession>
<feature type="transmembrane region" description="Helical" evidence="9">
    <location>
        <begin position="86"/>
        <end position="111"/>
    </location>
</feature>
<proteinExistence type="inferred from homology"/>
<dbReference type="PANTHER" id="PTHR22601">
    <property type="entry name" value="ISP4 LIKE PROTEIN"/>
    <property type="match status" value="1"/>
</dbReference>
<feature type="transmembrane region" description="Helical" evidence="9">
    <location>
        <begin position="267"/>
        <end position="290"/>
    </location>
</feature>
<gene>
    <name evidence="10" type="ORF">BGZ80_001102</name>
</gene>
<dbReference type="NCBIfam" id="TIGR00727">
    <property type="entry name" value="ISP4_OPT"/>
    <property type="match status" value="1"/>
</dbReference>
<keyword evidence="6" id="KW-0653">Protein transport</keyword>
<feature type="transmembrane region" description="Helical" evidence="9">
    <location>
        <begin position="689"/>
        <end position="710"/>
    </location>
</feature>
<evidence type="ECO:0000256" key="5">
    <source>
        <dbReference type="ARBA" id="ARBA00022856"/>
    </source>
</evidence>
<dbReference type="AlphaFoldDB" id="A0A9P6MSB0"/>
<evidence type="ECO:0000256" key="9">
    <source>
        <dbReference type="SAM" id="Phobius"/>
    </source>
</evidence>
<feature type="transmembrane region" description="Helical" evidence="9">
    <location>
        <begin position="430"/>
        <end position="448"/>
    </location>
</feature>
<sequence length="759" mass="85424">MSDKHDLDAEKAYVVDEKKIDEPIDLVEDLEPENSKIEAVRLAIPLTDDPSLPVITFRFWVLSFIFAAIGAVVSQYYYFRATTGTYSIYFVNLVTFGLGVLLAKYLPVASFTIGSHSFSLNPGPFNIKEHALIGISVNTAANCAYAIDILSSTDLMLNYRIPPIGAILLIITTQCLGYGMAGSLRKYLVYPAEMVWWTNLVQVVFYNAMHGTEKFKARNMAGRLSYMQFFWLVAGICFVYEFLPQFLGPMFLYFDWACWINPFNRDIWAIFGSIKGPGVLSMSFEWNSIGGSTLYYPFFSQLAYYGGLIFYYWILFPILWLTDAMSIRTYSRPLTSRLYHEDGSAFNVVPLLNADYSLNETKYEAGMPAVMTPMYALAFMVGFISLSACVSHIICFHGASILKAWRSATAGGDRDIHTKMMDTYPEVPQYWYAIFYILMLALSIFVITEYSLELPWWGLLIGAAIGWVMTLPICAMQAITGFSPGLNVITELICGYMLPGKPIANMTFKCYSYMTMYQCQGLLQDLKLSIYMKIPPRNMFVGQIWGAILGGIMNYFTMITIIDAHRSYLDGSSQDPNDLWTGVNTQVYWGSALIYGALGPQRMFSSQGPYGFIFWGFLIGAVIPVIQLGLSKIFPKYQWEKFNVSVFFAGIGYYVGGYCNGFLFSLISVILFGFYLFRYHKSWWSKYAFILAVGLDTGAAITGLVLFLFFSGGLGPRFVVNPPSWWANYVTPQGDNGPYMDVDRCGDSSGNWTGGALSW</sequence>
<dbReference type="GO" id="GO:0035673">
    <property type="term" value="F:oligopeptide transmembrane transporter activity"/>
    <property type="evidence" value="ECO:0007669"/>
    <property type="project" value="InterPro"/>
</dbReference>
<keyword evidence="8 9" id="KW-0472">Membrane</keyword>
<evidence type="ECO:0000256" key="7">
    <source>
        <dbReference type="ARBA" id="ARBA00022989"/>
    </source>
</evidence>
<evidence type="ECO:0000256" key="8">
    <source>
        <dbReference type="ARBA" id="ARBA00023136"/>
    </source>
</evidence>
<feature type="transmembrane region" description="Helical" evidence="9">
    <location>
        <begin position="374"/>
        <end position="396"/>
    </location>
</feature>
<feature type="transmembrane region" description="Helical" evidence="9">
    <location>
        <begin position="540"/>
        <end position="559"/>
    </location>
</feature>
<feature type="transmembrane region" description="Helical" evidence="9">
    <location>
        <begin position="651"/>
        <end position="677"/>
    </location>
</feature>
<dbReference type="Pfam" id="PF03169">
    <property type="entry name" value="OPT"/>
    <property type="match status" value="1"/>
</dbReference>
<feature type="transmembrane region" description="Helical" evidence="9">
    <location>
        <begin position="229"/>
        <end position="247"/>
    </location>
</feature>
<feature type="transmembrane region" description="Helical" evidence="9">
    <location>
        <begin position="131"/>
        <end position="151"/>
    </location>
</feature>
<keyword evidence="11" id="KW-1185">Reference proteome</keyword>
<dbReference type="GO" id="GO:0016020">
    <property type="term" value="C:membrane"/>
    <property type="evidence" value="ECO:0007669"/>
    <property type="project" value="UniProtKB-SubCell"/>
</dbReference>
<comment type="similarity">
    <text evidence="2">Belongs to the oligopeptide OPT transporter family.</text>
</comment>
<feature type="transmembrane region" description="Helical" evidence="9">
    <location>
        <begin position="610"/>
        <end position="631"/>
    </location>
</feature>
<keyword evidence="5" id="KW-0571">Peptide transport</keyword>
<evidence type="ECO:0000313" key="10">
    <source>
        <dbReference type="EMBL" id="KAG0010900.1"/>
    </source>
</evidence>
<name>A0A9P6MSB0_9FUNG</name>
<comment type="subcellular location">
    <subcellularLocation>
        <location evidence="1">Membrane</location>
        <topology evidence="1">Multi-pass membrane protein</topology>
    </subcellularLocation>
</comment>
<evidence type="ECO:0000256" key="1">
    <source>
        <dbReference type="ARBA" id="ARBA00004141"/>
    </source>
</evidence>
<dbReference type="EMBL" id="JAAAID010001246">
    <property type="protein sequence ID" value="KAG0010900.1"/>
    <property type="molecule type" value="Genomic_DNA"/>
</dbReference>
<feature type="transmembrane region" description="Helical" evidence="9">
    <location>
        <begin position="163"/>
        <end position="181"/>
    </location>
</feature>
<keyword evidence="3" id="KW-0813">Transport</keyword>
<feature type="transmembrane region" description="Helical" evidence="9">
    <location>
        <begin position="454"/>
        <end position="475"/>
    </location>
</feature>
<feature type="transmembrane region" description="Helical" evidence="9">
    <location>
        <begin position="302"/>
        <end position="322"/>
    </location>
</feature>
<dbReference type="NCBIfam" id="TIGR00728">
    <property type="entry name" value="OPT_sfam"/>
    <property type="match status" value="1"/>
</dbReference>
<evidence type="ECO:0000256" key="2">
    <source>
        <dbReference type="ARBA" id="ARBA00008807"/>
    </source>
</evidence>
<comment type="caution">
    <text evidence="10">The sequence shown here is derived from an EMBL/GenBank/DDBJ whole genome shotgun (WGS) entry which is preliminary data.</text>
</comment>
<feature type="transmembrane region" description="Helical" evidence="9">
    <location>
        <begin position="187"/>
        <end position="208"/>
    </location>
</feature>
<dbReference type="InterPro" id="IPR004813">
    <property type="entry name" value="OPT"/>
</dbReference>
<evidence type="ECO:0000313" key="11">
    <source>
        <dbReference type="Proteomes" id="UP000703661"/>
    </source>
</evidence>
<feature type="transmembrane region" description="Helical" evidence="9">
    <location>
        <begin position="59"/>
        <end position="79"/>
    </location>
</feature>
<keyword evidence="4 9" id="KW-0812">Transmembrane</keyword>
<organism evidence="10 11">
    <name type="scientific">Entomortierella chlamydospora</name>
    <dbReference type="NCBI Taxonomy" id="101097"/>
    <lineage>
        <taxon>Eukaryota</taxon>
        <taxon>Fungi</taxon>
        <taxon>Fungi incertae sedis</taxon>
        <taxon>Mucoromycota</taxon>
        <taxon>Mortierellomycotina</taxon>
        <taxon>Mortierellomycetes</taxon>
        <taxon>Mortierellales</taxon>
        <taxon>Mortierellaceae</taxon>
        <taxon>Entomortierella</taxon>
    </lineage>
</organism>
<reference evidence="10" key="1">
    <citation type="journal article" date="2020" name="Fungal Divers.">
        <title>Resolving the Mortierellaceae phylogeny through synthesis of multi-gene phylogenetics and phylogenomics.</title>
        <authorList>
            <person name="Vandepol N."/>
            <person name="Liber J."/>
            <person name="Desiro A."/>
            <person name="Na H."/>
            <person name="Kennedy M."/>
            <person name="Barry K."/>
            <person name="Grigoriev I.V."/>
            <person name="Miller A.N."/>
            <person name="O'Donnell K."/>
            <person name="Stajich J.E."/>
            <person name="Bonito G."/>
        </authorList>
    </citation>
    <scope>NUCLEOTIDE SEQUENCE</scope>
    <source>
        <strain evidence="10">NRRL 2769</strain>
    </source>
</reference>
<dbReference type="Proteomes" id="UP000703661">
    <property type="component" value="Unassembled WGS sequence"/>
</dbReference>
<evidence type="ECO:0000256" key="6">
    <source>
        <dbReference type="ARBA" id="ARBA00022927"/>
    </source>
</evidence>
<keyword evidence="7 9" id="KW-1133">Transmembrane helix</keyword>
<feature type="transmembrane region" description="Helical" evidence="9">
    <location>
        <begin position="579"/>
        <end position="598"/>
    </location>
</feature>
<evidence type="ECO:0000256" key="3">
    <source>
        <dbReference type="ARBA" id="ARBA00022448"/>
    </source>
</evidence>
<protein>
    <submittedName>
        <fullName evidence="10">Uncharacterized protein</fullName>
    </submittedName>
</protein>
<dbReference type="OrthoDB" id="9986677at2759"/>
<evidence type="ECO:0000256" key="4">
    <source>
        <dbReference type="ARBA" id="ARBA00022692"/>
    </source>
</evidence>
<dbReference type="GO" id="GO:0015031">
    <property type="term" value="P:protein transport"/>
    <property type="evidence" value="ECO:0007669"/>
    <property type="project" value="UniProtKB-KW"/>
</dbReference>
<dbReference type="InterPro" id="IPR004648">
    <property type="entry name" value="Oligpept_transpt"/>
</dbReference>